<reference evidence="2" key="1">
    <citation type="submission" date="2023-07" db="EMBL/GenBank/DDBJ databases">
        <authorList>
            <person name="Kim M."/>
        </authorList>
    </citation>
    <scope>NUCLEOTIDE SEQUENCE</scope>
    <source>
        <strain evidence="2">BIUV-7</strain>
    </source>
</reference>
<dbReference type="EMBL" id="JAUOTP010000001">
    <property type="protein sequence ID" value="MDO6413443.1"/>
    <property type="molecule type" value="Genomic_DNA"/>
</dbReference>
<dbReference type="Proteomes" id="UP001169764">
    <property type="component" value="Unassembled WGS sequence"/>
</dbReference>
<evidence type="ECO:0000313" key="2">
    <source>
        <dbReference type="EMBL" id="MDO6413443.1"/>
    </source>
</evidence>
<dbReference type="RefSeq" id="WP_303539844.1">
    <property type="nucleotide sequence ID" value="NZ_JAUOTP010000001.1"/>
</dbReference>
<proteinExistence type="predicted"/>
<protein>
    <submittedName>
        <fullName evidence="2">Uncharacterized protein</fullName>
    </submittedName>
</protein>
<organism evidence="2 3">
    <name type="scientific">Sphingomonas natans</name>
    <dbReference type="NCBI Taxonomy" id="3063330"/>
    <lineage>
        <taxon>Bacteria</taxon>
        <taxon>Pseudomonadati</taxon>
        <taxon>Pseudomonadota</taxon>
        <taxon>Alphaproteobacteria</taxon>
        <taxon>Sphingomonadales</taxon>
        <taxon>Sphingomonadaceae</taxon>
        <taxon>Sphingomonas</taxon>
    </lineage>
</organism>
<evidence type="ECO:0000313" key="3">
    <source>
        <dbReference type="Proteomes" id="UP001169764"/>
    </source>
</evidence>
<comment type="caution">
    <text evidence="2">The sequence shown here is derived from an EMBL/GenBank/DDBJ whole genome shotgun (WGS) entry which is preliminary data.</text>
</comment>
<name>A0ABT8Y6A0_9SPHN</name>
<keyword evidence="3" id="KW-1185">Reference proteome</keyword>
<sequence>MTSISGSMSAASMMSPSDRMKLALQSAVSAGTVKSTDQSALSGALDDIDAAMKSSGPPSAGVTPGGMKTKMDSLIDNEVADGKLTDDQATELKQVFANAAGSMKGAHGPHGPPPPSPDDSDDDPTTTATTSTGSTDSTKSAIEQMIAFLQKLEDSMTSTSPYTSSGSSTASGSTASSVLINAVA</sequence>
<gene>
    <name evidence="2" type="ORF">Q4F19_03520</name>
</gene>
<feature type="compositionally biased region" description="Low complexity" evidence="1">
    <location>
        <begin position="125"/>
        <end position="140"/>
    </location>
</feature>
<evidence type="ECO:0000256" key="1">
    <source>
        <dbReference type="SAM" id="MobiDB-lite"/>
    </source>
</evidence>
<feature type="region of interest" description="Disordered" evidence="1">
    <location>
        <begin position="48"/>
        <end position="184"/>
    </location>
</feature>
<accession>A0ABT8Y6A0</accession>
<feature type="compositionally biased region" description="Low complexity" evidence="1">
    <location>
        <begin position="155"/>
        <end position="177"/>
    </location>
</feature>